<dbReference type="RefSeq" id="WP_062608895.1">
    <property type="nucleotide sequence ID" value="NZ_FCOX02000034.1"/>
</dbReference>
<gene>
    <name evidence="2" type="ORF">AWB78_05358</name>
</gene>
<evidence type="ECO:0000313" key="3">
    <source>
        <dbReference type="Proteomes" id="UP000071859"/>
    </source>
</evidence>
<dbReference type="AlphaFoldDB" id="A0A158DMC8"/>
<dbReference type="EMBL" id="FCOX02000034">
    <property type="protein sequence ID" value="SAK95715.1"/>
    <property type="molecule type" value="Genomic_DNA"/>
</dbReference>
<keyword evidence="3" id="KW-1185">Reference proteome</keyword>
<sequence>MNFANESDFAALRRALTGQSGVRSFVVAHDDRIVFEHYRHDVAPDSLQDINSVTKTVVGLAAGAALREGVLPDLDTPVSRVLPQMREHGFDRRVQRITLRHLLTMTSGFEWDPSVVDECVLGPCERFDRDESRLRFILSRPIAPPGMRFQYDSHAMQLLSLVIESATGRTLECYARDTLFTPLGITASEWIVDEDGHTFGGRGLMLRTRDMIKLGQLMMHRGAWRGAQLIDAAFIDEATSVHSDGGPPMADAQYGYLCWIDPRYVFAAGYGEQFIFVARREEIVAAATCENDDTPKGVRDLFAQHVLDAF</sequence>
<accession>A0A158DMC8</accession>
<dbReference type="SUPFAM" id="SSF56601">
    <property type="entry name" value="beta-lactamase/transpeptidase-like"/>
    <property type="match status" value="1"/>
</dbReference>
<dbReference type="InterPro" id="IPR012338">
    <property type="entry name" value="Beta-lactam/transpept-like"/>
</dbReference>
<dbReference type="Gene3D" id="3.40.710.10">
    <property type="entry name" value="DD-peptidase/beta-lactamase superfamily"/>
    <property type="match status" value="1"/>
</dbReference>
<dbReference type="InterPro" id="IPR050789">
    <property type="entry name" value="Diverse_Enzym_Activities"/>
</dbReference>
<dbReference type="Proteomes" id="UP000071859">
    <property type="component" value="Unassembled WGS sequence"/>
</dbReference>
<name>A0A158DMC8_9BURK</name>
<dbReference type="PANTHER" id="PTHR43283:SF7">
    <property type="entry name" value="BETA-LACTAMASE-RELATED DOMAIN-CONTAINING PROTEIN"/>
    <property type="match status" value="1"/>
</dbReference>
<protein>
    <submittedName>
        <fullName evidence="2">Beta-lactamase</fullName>
    </submittedName>
</protein>
<comment type="caution">
    <text evidence="2">The sequence shown here is derived from an EMBL/GenBank/DDBJ whole genome shotgun (WGS) entry which is preliminary data.</text>
</comment>
<dbReference type="PANTHER" id="PTHR43283">
    <property type="entry name" value="BETA-LACTAMASE-RELATED"/>
    <property type="match status" value="1"/>
</dbReference>
<dbReference type="OrthoDB" id="8582986at2"/>
<evidence type="ECO:0000313" key="2">
    <source>
        <dbReference type="EMBL" id="SAK95715.1"/>
    </source>
</evidence>
<evidence type="ECO:0000259" key="1">
    <source>
        <dbReference type="Pfam" id="PF00144"/>
    </source>
</evidence>
<dbReference type="InterPro" id="IPR001466">
    <property type="entry name" value="Beta-lactam-related"/>
</dbReference>
<proteinExistence type="predicted"/>
<dbReference type="Pfam" id="PF00144">
    <property type="entry name" value="Beta-lactamase"/>
    <property type="match status" value="1"/>
</dbReference>
<feature type="domain" description="Beta-lactamase-related" evidence="1">
    <location>
        <begin position="24"/>
        <end position="298"/>
    </location>
</feature>
<reference evidence="2" key="1">
    <citation type="submission" date="2016-01" db="EMBL/GenBank/DDBJ databases">
        <authorList>
            <person name="Peeters C."/>
        </authorList>
    </citation>
    <scope>NUCLEOTIDE SEQUENCE</scope>
    <source>
        <strain evidence="2">LMG 29321</strain>
    </source>
</reference>
<organism evidence="2 3">
    <name type="scientific">Caballeronia calidae</name>
    <dbReference type="NCBI Taxonomy" id="1777139"/>
    <lineage>
        <taxon>Bacteria</taxon>
        <taxon>Pseudomonadati</taxon>
        <taxon>Pseudomonadota</taxon>
        <taxon>Betaproteobacteria</taxon>
        <taxon>Burkholderiales</taxon>
        <taxon>Burkholderiaceae</taxon>
        <taxon>Caballeronia</taxon>
    </lineage>
</organism>